<name>K6DKB5_SCHAZ</name>
<dbReference type="Proteomes" id="UP000006315">
    <property type="component" value="Unassembled WGS sequence"/>
</dbReference>
<dbReference type="InterPro" id="IPR012340">
    <property type="entry name" value="NA-bd_OB-fold"/>
</dbReference>
<dbReference type="GeneID" id="89466831"/>
<organism evidence="4 5">
    <name type="scientific">Schinkia azotoformans LMG 9581</name>
    <dbReference type="NCBI Taxonomy" id="1131731"/>
    <lineage>
        <taxon>Bacteria</taxon>
        <taxon>Bacillati</taxon>
        <taxon>Bacillota</taxon>
        <taxon>Bacilli</taxon>
        <taxon>Bacillales</taxon>
        <taxon>Bacillaceae</taxon>
        <taxon>Calidifontibacillus/Schinkia group</taxon>
        <taxon>Schinkia</taxon>
    </lineage>
</organism>
<dbReference type="EMBL" id="AJLR01000038">
    <property type="protein sequence ID" value="EKN68573.1"/>
    <property type="molecule type" value="Genomic_DNA"/>
</dbReference>
<dbReference type="InterPro" id="IPR011344">
    <property type="entry name" value="ssDNA-bd"/>
</dbReference>
<accession>K6DKB5</accession>
<reference evidence="4 5" key="1">
    <citation type="journal article" date="2012" name="Front. Microbiol.">
        <title>Redundancy and modularity in membrane-associated dissimilatory nitrate reduction in Bacillus.</title>
        <authorList>
            <person name="Heylen K."/>
            <person name="Keltjens J."/>
        </authorList>
    </citation>
    <scope>NUCLEOTIDE SEQUENCE [LARGE SCALE GENOMIC DNA]</scope>
    <source>
        <strain evidence="4 5">LMG 9581</strain>
    </source>
</reference>
<dbReference type="PANTHER" id="PTHR10302">
    <property type="entry name" value="SINGLE-STRANDED DNA-BINDING PROTEIN"/>
    <property type="match status" value="1"/>
</dbReference>
<evidence type="ECO:0000313" key="4">
    <source>
        <dbReference type="EMBL" id="EKN68573.1"/>
    </source>
</evidence>
<comment type="caution">
    <text evidence="4">The sequence shown here is derived from an EMBL/GenBank/DDBJ whole genome shotgun (WGS) entry which is preliminary data.</text>
</comment>
<dbReference type="PATRIC" id="fig|1131731.3.peg.739"/>
<evidence type="ECO:0000256" key="3">
    <source>
        <dbReference type="PIRNR" id="PIRNR002070"/>
    </source>
</evidence>
<dbReference type="NCBIfam" id="TIGR00621">
    <property type="entry name" value="ssb"/>
    <property type="match status" value="1"/>
</dbReference>
<sequence length="153" mass="17058">MINQVTLVGRITKDPELRYTGDGVAVSNFTIALNRNFKNANGGYDTDFVNCNIWRKPAETVANFCLKGSLIGITGRLQSRHYENSEGKRVYVTEVVAEDIKFISLKNNKNSSQSHSNNAVTNNNNTANHNTEAVLIREGQPEMQKEIARSVIQ</sequence>
<dbReference type="PANTHER" id="PTHR10302:SF27">
    <property type="entry name" value="SINGLE-STRANDED DNA-BINDING PROTEIN"/>
    <property type="match status" value="1"/>
</dbReference>
<evidence type="ECO:0000313" key="5">
    <source>
        <dbReference type="Proteomes" id="UP000006315"/>
    </source>
</evidence>
<keyword evidence="1 2" id="KW-0238">DNA-binding</keyword>
<evidence type="ECO:0000256" key="2">
    <source>
        <dbReference type="HAMAP-Rule" id="MF_00984"/>
    </source>
</evidence>
<dbReference type="STRING" id="1131731.BAZO_03570"/>
<gene>
    <name evidence="4" type="ORF">BAZO_03570</name>
</gene>
<dbReference type="SUPFAM" id="SSF50249">
    <property type="entry name" value="Nucleic acid-binding proteins"/>
    <property type="match status" value="1"/>
</dbReference>
<dbReference type="GO" id="GO:0009295">
    <property type="term" value="C:nucleoid"/>
    <property type="evidence" value="ECO:0007669"/>
    <property type="project" value="TreeGrafter"/>
</dbReference>
<dbReference type="GO" id="GO:0006260">
    <property type="term" value="P:DNA replication"/>
    <property type="evidence" value="ECO:0007669"/>
    <property type="project" value="InterPro"/>
</dbReference>
<proteinExistence type="inferred from homology"/>
<dbReference type="AlphaFoldDB" id="K6DKB5"/>
<dbReference type="InterPro" id="IPR000424">
    <property type="entry name" value="Primosome_PriB/ssb"/>
</dbReference>
<comment type="subunit">
    <text evidence="2">Homotetramer.</text>
</comment>
<comment type="caution">
    <text evidence="2">Lacks conserved residue(s) required for the propagation of feature annotation.</text>
</comment>
<evidence type="ECO:0000256" key="1">
    <source>
        <dbReference type="ARBA" id="ARBA00023125"/>
    </source>
</evidence>
<dbReference type="PROSITE" id="PS50935">
    <property type="entry name" value="SSB"/>
    <property type="match status" value="1"/>
</dbReference>
<keyword evidence="5" id="KW-1185">Reference proteome</keyword>
<dbReference type="RefSeq" id="WP_003329884.1">
    <property type="nucleotide sequence ID" value="NZ_AJLR01000038.1"/>
</dbReference>
<protein>
    <recommendedName>
        <fullName evidence="2 3">Single-stranded DNA-binding protein</fullName>
        <shortName evidence="2">SSB</shortName>
    </recommendedName>
</protein>
<dbReference type="GO" id="GO:0003697">
    <property type="term" value="F:single-stranded DNA binding"/>
    <property type="evidence" value="ECO:0007669"/>
    <property type="project" value="UniProtKB-UniRule"/>
</dbReference>
<dbReference type="CDD" id="cd04496">
    <property type="entry name" value="SSB_OBF"/>
    <property type="match status" value="1"/>
</dbReference>
<dbReference type="HAMAP" id="MF_00984">
    <property type="entry name" value="SSB"/>
    <property type="match status" value="1"/>
</dbReference>
<dbReference type="PIRSF" id="PIRSF002070">
    <property type="entry name" value="SSB"/>
    <property type="match status" value="1"/>
</dbReference>
<dbReference type="Gene3D" id="2.40.50.140">
    <property type="entry name" value="Nucleic acid-binding proteins"/>
    <property type="match status" value="1"/>
</dbReference>
<dbReference type="Pfam" id="PF00436">
    <property type="entry name" value="SSB"/>
    <property type="match status" value="1"/>
</dbReference>